<dbReference type="Gene3D" id="2.40.50.180">
    <property type="entry name" value="CheA-289, Domain 4"/>
    <property type="match status" value="2"/>
</dbReference>
<dbReference type="InterPro" id="IPR002545">
    <property type="entry name" value="CheW-lke_dom"/>
</dbReference>
<sequence>MNIAQSSAVALAPAPDEAAPALGGDYLLCCAARQRVGLPLTAIAAVIRPGTLTPLPLSPNAVLGLINWQGSALPVFALSQLLAPGNRIDQSLRGARIVVLQQPSRCGLWVDAVDGAGAEGWSLGALADLLRSSVVLPSQGPVGAGAHLTAAGVGARAADSAADPDQDLLVFSVNAEYYALPLQHVEQVARQLTPAMAALPQLQLRAHWEHPAQAQSEWLAVRHGNERVALAVDRLRTILRVPASALRALPPLLAQRGDLQDVSAVYHDPAAPDEQVTVLDLDRLLSNARVQASAASAEVEEEKPMAVRNALEDVLVLRMGEHRFALPISAADAVVRLPATLQPVPGAPAYVRGLLQWRGQSVPVLDYRALLNQSTDAAIPASARVLILPIGGVLSGLLVDEMREMFTLHADELIDAPALQDLQAQLIKQLIHRGEHTPMLPLLQADALVHLDAAGALRALMAEAP</sequence>
<gene>
    <name evidence="2" type="primary">cheW_5</name>
    <name evidence="2" type="ORF">WG78_16630</name>
</gene>
<feature type="domain" description="CheW-like" evidence="1">
    <location>
        <begin position="23"/>
        <end position="182"/>
    </location>
</feature>
<accession>A0A0N0XJE9</accession>
<dbReference type="EMBL" id="LAQT01000027">
    <property type="protein sequence ID" value="KPC50698.1"/>
    <property type="molecule type" value="Genomic_DNA"/>
</dbReference>
<dbReference type="SUPFAM" id="SSF50341">
    <property type="entry name" value="CheW-like"/>
    <property type="match status" value="3"/>
</dbReference>
<dbReference type="GO" id="GO:0005829">
    <property type="term" value="C:cytosol"/>
    <property type="evidence" value="ECO:0007669"/>
    <property type="project" value="TreeGrafter"/>
</dbReference>
<evidence type="ECO:0000259" key="1">
    <source>
        <dbReference type="PROSITE" id="PS50851"/>
    </source>
</evidence>
<dbReference type="GO" id="GO:0007165">
    <property type="term" value="P:signal transduction"/>
    <property type="evidence" value="ECO:0007669"/>
    <property type="project" value="InterPro"/>
</dbReference>
<protein>
    <submittedName>
        <fullName evidence="2">Chemotaxis protein CheW</fullName>
    </submittedName>
</protein>
<dbReference type="STRING" id="857265.WG78_16630"/>
<dbReference type="AlphaFoldDB" id="A0A0N0XJE9"/>
<dbReference type="SMART" id="SM00260">
    <property type="entry name" value="CheW"/>
    <property type="match status" value="2"/>
</dbReference>
<dbReference type="PANTHER" id="PTHR22617:SF23">
    <property type="entry name" value="CHEMOTAXIS PROTEIN CHEW"/>
    <property type="match status" value="1"/>
</dbReference>
<evidence type="ECO:0000313" key="2">
    <source>
        <dbReference type="EMBL" id="KPC50698.1"/>
    </source>
</evidence>
<dbReference type="GO" id="GO:0006935">
    <property type="term" value="P:chemotaxis"/>
    <property type="evidence" value="ECO:0007669"/>
    <property type="project" value="InterPro"/>
</dbReference>
<dbReference type="PROSITE" id="PS50851">
    <property type="entry name" value="CHEW"/>
    <property type="match status" value="2"/>
</dbReference>
<evidence type="ECO:0000313" key="3">
    <source>
        <dbReference type="Proteomes" id="UP000037939"/>
    </source>
</evidence>
<dbReference type="InterPro" id="IPR036061">
    <property type="entry name" value="CheW-like_dom_sf"/>
</dbReference>
<dbReference type="PANTHER" id="PTHR22617">
    <property type="entry name" value="CHEMOTAXIS SENSOR HISTIDINE KINASE-RELATED"/>
    <property type="match status" value="1"/>
</dbReference>
<dbReference type="RefSeq" id="WP_053938933.1">
    <property type="nucleotide sequence ID" value="NZ_LAQT01000027.1"/>
</dbReference>
<proteinExistence type="predicted"/>
<organism evidence="2 3">
    <name type="scientific">Amantichitinum ursilacus</name>
    <dbReference type="NCBI Taxonomy" id="857265"/>
    <lineage>
        <taxon>Bacteria</taxon>
        <taxon>Pseudomonadati</taxon>
        <taxon>Pseudomonadota</taxon>
        <taxon>Betaproteobacteria</taxon>
        <taxon>Neisseriales</taxon>
        <taxon>Chitinibacteraceae</taxon>
        <taxon>Amantichitinum</taxon>
    </lineage>
</organism>
<dbReference type="InterPro" id="IPR039315">
    <property type="entry name" value="CheW"/>
</dbReference>
<keyword evidence="3" id="KW-1185">Reference proteome</keyword>
<dbReference type="OrthoDB" id="9790406at2"/>
<dbReference type="Proteomes" id="UP000037939">
    <property type="component" value="Unassembled WGS sequence"/>
</dbReference>
<dbReference type="Gene3D" id="2.30.30.40">
    <property type="entry name" value="SH3 Domains"/>
    <property type="match status" value="1"/>
</dbReference>
<comment type="caution">
    <text evidence="2">The sequence shown here is derived from an EMBL/GenBank/DDBJ whole genome shotgun (WGS) entry which is preliminary data.</text>
</comment>
<reference evidence="2 3" key="1">
    <citation type="submission" date="2015-07" db="EMBL/GenBank/DDBJ databases">
        <title>Draft genome sequence of the Amantichitinum ursilacus IGB-41, a new chitin-degrading bacterium.</title>
        <authorList>
            <person name="Kirstahler P."/>
            <person name="Guenther M."/>
            <person name="Grumaz C."/>
            <person name="Rupp S."/>
            <person name="Zibek S."/>
            <person name="Sohn K."/>
        </authorList>
    </citation>
    <scope>NUCLEOTIDE SEQUENCE [LARGE SCALE GENOMIC DNA]</scope>
    <source>
        <strain evidence="2 3">IGB-41</strain>
    </source>
</reference>
<feature type="domain" description="CheW-like" evidence="1">
    <location>
        <begin position="311"/>
        <end position="454"/>
    </location>
</feature>
<dbReference type="Pfam" id="PF01584">
    <property type="entry name" value="CheW"/>
    <property type="match status" value="2"/>
</dbReference>
<name>A0A0N0XJE9_9NEIS</name>